<keyword evidence="1" id="KW-0812">Transmembrane</keyword>
<sequence>MESLCDEARPLLLGYGDPNASGPVFRHWCEQSAVPWAAHCTVGVLLVLICALSVAGNLLVVVVFT</sequence>
<protein>
    <submittedName>
        <fullName evidence="2">Uncharacterized protein</fullName>
    </submittedName>
</protein>
<name>A0A8X6GTM8_TRICU</name>
<keyword evidence="1" id="KW-0472">Membrane</keyword>
<organism evidence="2 3">
    <name type="scientific">Trichonephila clavata</name>
    <name type="common">Joro spider</name>
    <name type="synonym">Nephila clavata</name>
    <dbReference type="NCBI Taxonomy" id="2740835"/>
    <lineage>
        <taxon>Eukaryota</taxon>
        <taxon>Metazoa</taxon>
        <taxon>Ecdysozoa</taxon>
        <taxon>Arthropoda</taxon>
        <taxon>Chelicerata</taxon>
        <taxon>Arachnida</taxon>
        <taxon>Araneae</taxon>
        <taxon>Araneomorphae</taxon>
        <taxon>Entelegynae</taxon>
        <taxon>Araneoidea</taxon>
        <taxon>Nephilidae</taxon>
        <taxon>Trichonephila</taxon>
    </lineage>
</organism>
<proteinExistence type="predicted"/>
<dbReference type="AlphaFoldDB" id="A0A8X6GTM8"/>
<dbReference type="Proteomes" id="UP000887116">
    <property type="component" value="Unassembled WGS sequence"/>
</dbReference>
<keyword evidence="1" id="KW-1133">Transmembrane helix</keyword>
<accession>A0A8X6GTM8</accession>
<feature type="non-terminal residue" evidence="2">
    <location>
        <position position="65"/>
    </location>
</feature>
<dbReference type="EMBL" id="BMAO01006454">
    <property type="protein sequence ID" value="GFR08705.1"/>
    <property type="molecule type" value="Genomic_DNA"/>
</dbReference>
<comment type="caution">
    <text evidence="2">The sequence shown here is derived from an EMBL/GenBank/DDBJ whole genome shotgun (WGS) entry which is preliminary data.</text>
</comment>
<evidence type="ECO:0000313" key="2">
    <source>
        <dbReference type="EMBL" id="GFR08705.1"/>
    </source>
</evidence>
<feature type="transmembrane region" description="Helical" evidence="1">
    <location>
        <begin position="36"/>
        <end position="64"/>
    </location>
</feature>
<gene>
    <name evidence="2" type="ORF">TNCT_621761</name>
</gene>
<evidence type="ECO:0000256" key="1">
    <source>
        <dbReference type="SAM" id="Phobius"/>
    </source>
</evidence>
<evidence type="ECO:0000313" key="3">
    <source>
        <dbReference type="Proteomes" id="UP000887116"/>
    </source>
</evidence>
<keyword evidence="3" id="KW-1185">Reference proteome</keyword>
<reference evidence="2" key="1">
    <citation type="submission" date="2020-07" db="EMBL/GenBank/DDBJ databases">
        <title>Multicomponent nature underlies the extraordinary mechanical properties of spider dragline silk.</title>
        <authorList>
            <person name="Kono N."/>
            <person name="Nakamura H."/>
            <person name="Mori M."/>
            <person name="Yoshida Y."/>
            <person name="Ohtoshi R."/>
            <person name="Malay A.D."/>
            <person name="Moran D.A.P."/>
            <person name="Tomita M."/>
            <person name="Numata K."/>
            <person name="Arakawa K."/>
        </authorList>
    </citation>
    <scope>NUCLEOTIDE SEQUENCE</scope>
</reference>